<comment type="caution">
    <text evidence="2">The sequence shown here is derived from an EMBL/GenBank/DDBJ whole genome shotgun (WGS) entry which is preliminary data.</text>
</comment>
<accession>A0A812UHN6</accession>
<proteinExistence type="predicted"/>
<protein>
    <submittedName>
        <fullName evidence="2">Uncharacterized protein</fullName>
    </submittedName>
</protein>
<feature type="region of interest" description="Disordered" evidence="1">
    <location>
        <begin position="62"/>
        <end position="93"/>
    </location>
</feature>
<evidence type="ECO:0000256" key="1">
    <source>
        <dbReference type="SAM" id="MobiDB-lite"/>
    </source>
</evidence>
<feature type="region of interest" description="Disordered" evidence="1">
    <location>
        <begin position="425"/>
        <end position="462"/>
    </location>
</feature>
<dbReference type="EMBL" id="CAJNIZ010036424">
    <property type="protein sequence ID" value="CAE7565319.1"/>
    <property type="molecule type" value="Genomic_DNA"/>
</dbReference>
<gene>
    <name evidence="2" type="ORF">SPIL2461_LOCUS15159</name>
</gene>
<dbReference type="AlphaFoldDB" id="A0A812UHN6"/>
<sequence length="462" mass="51179">MGEQWDKLECTLPLTTTPAMAGGDEQYQLLRSSNPGLQLERSRVAHAGQQYQAVQELYWRQSTNKRSAPTPAQSGAATPAEAAQDVNMEEEPGTGSLLQSFAIQGDAALEVTVAALGIDPRDHNAVNQWLDRPVQNNRVRRELSWMSADNRLSQKYACGVQLLTTGWPQGLGAVDREYLIGWILMNTPKVHTFCHERGYVTDFNQHEVKRYLGALATDPVTVPASGDFYSTMTLLTFRAFDLRSVVLEKFGGSTGCPVFTDERTQVKGHHIKIDFKDDIVAWARLFYFEDQGEFKGRLEITKDLEKILMSAPTETTTLETTLWSQKWNQIQWGAQYELDQAEAAAVSKARADCPGGKGLQLGKGKRHWSSAATHTNYYEPFPFHLDFVVVDSIYFSWDEMCDKFQCQDKKVGDYSVATHQGAPPAKIVQELGAKGSTAAPSSTTTPAKGRGRGKSQPSTGKA</sequence>
<feature type="compositionally biased region" description="Polar residues" evidence="1">
    <location>
        <begin position="62"/>
        <end position="76"/>
    </location>
</feature>
<reference evidence="2" key="1">
    <citation type="submission" date="2021-02" db="EMBL/GenBank/DDBJ databases">
        <authorList>
            <person name="Dougan E. K."/>
            <person name="Rhodes N."/>
            <person name="Thang M."/>
            <person name="Chan C."/>
        </authorList>
    </citation>
    <scope>NUCLEOTIDE SEQUENCE</scope>
</reference>
<name>A0A812UHN6_SYMPI</name>
<evidence type="ECO:0000313" key="3">
    <source>
        <dbReference type="Proteomes" id="UP000649617"/>
    </source>
</evidence>
<organism evidence="2 3">
    <name type="scientific">Symbiodinium pilosum</name>
    <name type="common">Dinoflagellate</name>
    <dbReference type="NCBI Taxonomy" id="2952"/>
    <lineage>
        <taxon>Eukaryota</taxon>
        <taxon>Sar</taxon>
        <taxon>Alveolata</taxon>
        <taxon>Dinophyceae</taxon>
        <taxon>Suessiales</taxon>
        <taxon>Symbiodiniaceae</taxon>
        <taxon>Symbiodinium</taxon>
    </lineage>
</organism>
<evidence type="ECO:0000313" key="2">
    <source>
        <dbReference type="EMBL" id="CAE7565319.1"/>
    </source>
</evidence>
<dbReference type="Proteomes" id="UP000649617">
    <property type="component" value="Unassembled WGS sequence"/>
</dbReference>
<keyword evidence="3" id="KW-1185">Reference proteome</keyword>
<feature type="compositionally biased region" description="Low complexity" evidence="1">
    <location>
        <begin position="432"/>
        <end position="448"/>
    </location>
</feature>
<dbReference type="OrthoDB" id="432637at2759"/>